<evidence type="ECO:0000256" key="3">
    <source>
        <dbReference type="ARBA" id="ARBA00022692"/>
    </source>
</evidence>
<dbReference type="PANTHER" id="PTHR35007">
    <property type="entry name" value="INTEGRAL MEMBRANE PROTEIN-RELATED"/>
    <property type="match status" value="1"/>
</dbReference>
<sequence length="313" mass="34700">MPTSTILLLAATFVIVFGVSCVAMVLLRPGAVDRRVSQIRRETPGVAEPDDARAWLRQVERLAKPLARLSVPREGWENSALRTRFIHAGWRQAEAIPLYFAIKTVLAFGLPLALWLALSGQLDAEAHARLPVLLFLVALTGFYLPDVVLRQKVKRRQREIFESFPDSLDLIMVCVEAGLGLDAAILRVVEEMRNARPAMAEEYELLTLELRAGLPREKAMRNLAARTGVDDVSMLVAMLIQSDRFGTSVADSLRVHSDMLRTKRHMLAEERAAKIGTKILFPLIFCIFPSLFVVLLGPAAIQVVAALQSVANN</sequence>
<comment type="subcellular location">
    <subcellularLocation>
        <location evidence="1">Cell membrane</location>
        <topology evidence="1">Multi-pass membrane protein</topology>
    </subcellularLocation>
</comment>
<feature type="transmembrane region" description="Helical" evidence="6">
    <location>
        <begin position="98"/>
        <end position="118"/>
    </location>
</feature>
<keyword evidence="3 6" id="KW-0812">Transmembrane</keyword>
<dbReference type="InterPro" id="IPR018076">
    <property type="entry name" value="T2SS_GspF_dom"/>
</dbReference>
<dbReference type="AlphaFoldDB" id="A0A3G8GW83"/>
<feature type="transmembrane region" description="Helical" evidence="6">
    <location>
        <begin position="6"/>
        <end position="27"/>
    </location>
</feature>
<keyword evidence="5 6" id="KW-0472">Membrane</keyword>
<evidence type="ECO:0000256" key="6">
    <source>
        <dbReference type="SAM" id="Phobius"/>
    </source>
</evidence>
<protein>
    <submittedName>
        <fullName evidence="8">Type II secretion system F family protein</fullName>
    </submittedName>
</protein>
<dbReference type="RefSeq" id="WP_124682250.1">
    <property type="nucleotide sequence ID" value="NZ_CP033969.1"/>
</dbReference>
<keyword evidence="4 6" id="KW-1133">Transmembrane helix</keyword>
<dbReference type="Proteomes" id="UP000270411">
    <property type="component" value="Chromosome 1"/>
</dbReference>
<evidence type="ECO:0000259" key="7">
    <source>
        <dbReference type="Pfam" id="PF00482"/>
    </source>
</evidence>
<gene>
    <name evidence="8" type="ORF">EHF44_02370</name>
</gene>
<proteinExistence type="predicted"/>
<feature type="transmembrane region" description="Helical" evidence="6">
    <location>
        <begin position="130"/>
        <end position="149"/>
    </location>
</feature>
<dbReference type="Pfam" id="PF00482">
    <property type="entry name" value="T2SSF"/>
    <property type="match status" value="1"/>
</dbReference>
<feature type="domain" description="Type II secretion system protein GspF" evidence="7">
    <location>
        <begin position="168"/>
        <end position="296"/>
    </location>
</feature>
<accession>A0A3G8GW83</accession>
<evidence type="ECO:0000313" key="9">
    <source>
        <dbReference type="Proteomes" id="UP000270411"/>
    </source>
</evidence>
<dbReference type="PANTHER" id="PTHR35007:SF2">
    <property type="entry name" value="PILUS ASSEMBLE PROTEIN"/>
    <property type="match status" value="1"/>
</dbReference>
<organism evidence="8 9">
    <name type="scientific">Cupriavidus pauculus</name>
    <dbReference type="NCBI Taxonomy" id="82633"/>
    <lineage>
        <taxon>Bacteria</taxon>
        <taxon>Pseudomonadati</taxon>
        <taxon>Pseudomonadota</taxon>
        <taxon>Betaproteobacteria</taxon>
        <taxon>Burkholderiales</taxon>
        <taxon>Burkholderiaceae</taxon>
        <taxon>Cupriavidus</taxon>
    </lineage>
</organism>
<dbReference type="OrthoDB" id="9810662at2"/>
<evidence type="ECO:0000256" key="2">
    <source>
        <dbReference type="ARBA" id="ARBA00022475"/>
    </source>
</evidence>
<evidence type="ECO:0000313" key="8">
    <source>
        <dbReference type="EMBL" id="AZG12354.1"/>
    </source>
</evidence>
<dbReference type="KEGG" id="cpau:EHF44_02370"/>
<reference evidence="9" key="1">
    <citation type="submission" date="2018-11" db="EMBL/GenBank/DDBJ databases">
        <title>FDA dAtabase for Regulatory Grade micrObial Sequences (FDA-ARGOS): Supporting development and validation of Infectious Disease Dx tests.</title>
        <authorList>
            <person name="Goldberg B."/>
            <person name="Campos J."/>
            <person name="Tallon L."/>
            <person name="Sadzewicz L."/>
            <person name="Zhao X."/>
            <person name="Vavikolanu K."/>
            <person name="Mehta A."/>
            <person name="Aluvathingal J."/>
            <person name="Nadendla S."/>
            <person name="Geyer C."/>
            <person name="Nandy P."/>
            <person name="Yan Y."/>
            <person name="Sichtig H."/>
        </authorList>
    </citation>
    <scope>NUCLEOTIDE SEQUENCE [LARGE SCALE GENOMIC DNA]</scope>
    <source>
        <strain evidence="9">FDAARGOS_614</strain>
    </source>
</reference>
<dbReference type="GO" id="GO:0005886">
    <property type="term" value="C:plasma membrane"/>
    <property type="evidence" value="ECO:0007669"/>
    <property type="project" value="UniProtKB-SubCell"/>
</dbReference>
<evidence type="ECO:0000256" key="1">
    <source>
        <dbReference type="ARBA" id="ARBA00004651"/>
    </source>
</evidence>
<dbReference type="EMBL" id="CP033969">
    <property type="protein sequence ID" value="AZG12354.1"/>
    <property type="molecule type" value="Genomic_DNA"/>
</dbReference>
<evidence type="ECO:0000256" key="4">
    <source>
        <dbReference type="ARBA" id="ARBA00022989"/>
    </source>
</evidence>
<feature type="transmembrane region" description="Helical" evidence="6">
    <location>
        <begin position="279"/>
        <end position="307"/>
    </location>
</feature>
<keyword evidence="2" id="KW-1003">Cell membrane</keyword>
<evidence type="ECO:0000256" key="5">
    <source>
        <dbReference type="ARBA" id="ARBA00023136"/>
    </source>
</evidence>
<name>A0A3G8GW83_9BURK</name>